<evidence type="ECO:0000259" key="3">
    <source>
        <dbReference type="PROSITE" id="PS50222"/>
    </source>
</evidence>
<dbReference type="SUPFAM" id="SSF47473">
    <property type="entry name" value="EF-hand"/>
    <property type="match status" value="1"/>
</dbReference>
<feature type="compositionally biased region" description="Basic and acidic residues" evidence="2">
    <location>
        <begin position="720"/>
        <end position="740"/>
    </location>
</feature>
<dbReference type="InterPro" id="IPR011992">
    <property type="entry name" value="EF-hand-dom_pair"/>
</dbReference>
<dbReference type="InterPro" id="IPR002048">
    <property type="entry name" value="EF_hand_dom"/>
</dbReference>
<dbReference type="Pfam" id="PF14443">
    <property type="entry name" value="DBC1"/>
    <property type="match status" value="1"/>
</dbReference>
<dbReference type="GO" id="GO:0005509">
    <property type="term" value="F:calcium ion binding"/>
    <property type="evidence" value="ECO:0007669"/>
    <property type="project" value="InterPro"/>
</dbReference>
<keyword evidence="1" id="KW-0175">Coiled coil</keyword>
<dbReference type="EMBL" id="LR746272">
    <property type="protein sequence ID" value="CAA7401943.1"/>
    <property type="molecule type" value="Genomic_DNA"/>
</dbReference>
<dbReference type="InterPro" id="IPR045353">
    <property type="entry name" value="LAIKA"/>
</dbReference>
<dbReference type="Proteomes" id="UP000663760">
    <property type="component" value="Chromosome 9"/>
</dbReference>
<dbReference type="InterPro" id="IPR025224">
    <property type="entry name" value="CCAR1/CCAR2"/>
</dbReference>
<proteinExistence type="predicted"/>
<dbReference type="GO" id="GO:0005634">
    <property type="term" value="C:nucleus"/>
    <property type="evidence" value="ECO:0007669"/>
    <property type="project" value="TreeGrafter"/>
</dbReference>
<dbReference type="InterPro" id="IPR025954">
    <property type="entry name" value="DBC1/CARP1_inactive_NUDIX"/>
</dbReference>
<sequence>MLIDAVRVSPFCFVDAVRDYMSLTKRYPRLSISPEFSKVVFNWAKEKLNISLYTPVSFQHEFEVDAEQKDLEHNVVETQKSKSDSTVWNAKVILMSGISVEALEELNAEQSSDDRISHINNLLKFAILRKDHSFTAIGGPWNATLDGGDPSTDNTSLVQTAKRYLKDLTQLDLGNCQHWNEFIKIHYDRIGKDGLLSHKEITVLYLPDLSNCLPSIDQWRSQWLAHKMMVAEKEQFAEKQKKLSEKDLSPGDRKHEISEVAVDVGNDIKVKVEDGPGKHDLESPDCATASDVEKAVDMDTGGMSTADDRQSIKEGEVESIKETTSDMENIEDGASAPAIVDTRKNADKMGETDDENKQGHLEGAVKRDETSLSVTNVRTFVRKKVTKKIPEKTPEKEDQILETFNVQTEKMAEMEPEVLKADVKDEQEGASGKEAVPKTAGKKKVIRKVIKKKIIKLDEKREIAGSKQDGKADPGGAIETHDIKIEVEATVDSGINKSGDRGGNECKELGIVKQDDCGATDGKENKEDKEDEEKTIPDDQGTVETHVAKQEDLKKHGENDRREKDKDEKKPDSKQKTGKESNEKKPEVAPGNPGLFVRTKQTTESKIRSISLSLDGLLDYNEKDTEESTVELSLFAESLNEMIQFEMGSRLLSFLQKLRSNCLAKRNKQKREREETAEKNEKESSAHKRLKSVDDNKVENEWAQSMAQSSSTLDNASQIAKDENSAHGLDESTAENKEEQVMEVQEDLKEAEEMDETPPENVAAKQARFISFLLPGSEFASASPMQEEIPGEKVEPEEKADGLPEQEVKGEDGKSTEEGTARHDTERGTAREDDPGKKEHAPEVVNGDLLQAFRYFDRNRVGYIKVEDLRLIIHNLGLFLSQKEVKELVQSALLESSSSRDNRVMYHKLVRMGGLLS</sequence>
<evidence type="ECO:0000256" key="1">
    <source>
        <dbReference type="ARBA" id="ARBA00023054"/>
    </source>
</evidence>
<protein>
    <recommendedName>
        <fullName evidence="3">EF-hand domain-containing protein</fullName>
    </recommendedName>
</protein>
<evidence type="ECO:0000256" key="2">
    <source>
        <dbReference type="SAM" id="MobiDB-lite"/>
    </source>
</evidence>
<feature type="region of interest" description="Disordered" evidence="2">
    <location>
        <begin position="348"/>
        <end position="370"/>
    </location>
</feature>
<name>A0A7I8KVW1_SPIIN</name>
<organism evidence="4 5">
    <name type="scientific">Spirodela intermedia</name>
    <name type="common">Intermediate duckweed</name>
    <dbReference type="NCBI Taxonomy" id="51605"/>
    <lineage>
        <taxon>Eukaryota</taxon>
        <taxon>Viridiplantae</taxon>
        <taxon>Streptophyta</taxon>
        <taxon>Embryophyta</taxon>
        <taxon>Tracheophyta</taxon>
        <taxon>Spermatophyta</taxon>
        <taxon>Magnoliopsida</taxon>
        <taxon>Liliopsida</taxon>
        <taxon>Araceae</taxon>
        <taxon>Lemnoideae</taxon>
        <taxon>Spirodela</taxon>
    </lineage>
</organism>
<feature type="compositionally biased region" description="Basic and acidic residues" evidence="2">
    <location>
        <begin position="671"/>
        <end position="700"/>
    </location>
</feature>
<dbReference type="SMART" id="SM01122">
    <property type="entry name" value="DBC1"/>
    <property type="match status" value="1"/>
</dbReference>
<dbReference type="OrthoDB" id="21006at2759"/>
<evidence type="ECO:0000313" key="5">
    <source>
        <dbReference type="Proteomes" id="UP000663760"/>
    </source>
</evidence>
<keyword evidence="5" id="KW-1185">Reference proteome</keyword>
<feature type="region of interest" description="Disordered" evidence="2">
    <location>
        <begin position="779"/>
        <end position="841"/>
    </location>
</feature>
<dbReference type="GO" id="GO:0006355">
    <property type="term" value="P:regulation of DNA-templated transcription"/>
    <property type="evidence" value="ECO:0007669"/>
    <property type="project" value="InterPro"/>
</dbReference>
<feature type="domain" description="EF-hand" evidence="3">
    <location>
        <begin position="844"/>
        <end position="879"/>
    </location>
</feature>
<feature type="compositionally biased region" description="Basic and acidic residues" evidence="2">
    <location>
        <begin position="498"/>
        <end position="537"/>
    </location>
</feature>
<evidence type="ECO:0000313" key="4">
    <source>
        <dbReference type="EMBL" id="CAA7401943.1"/>
    </source>
</evidence>
<feature type="region of interest" description="Disordered" evidence="2">
    <location>
        <begin position="421"/>
        <end position="441"/>
    </location>
</feature>
<feature type="region of interest" description="Disordered" evidence="2">
    <location>
        <begin position="664"/>
        <end position="761"/>
    </location>
</feature>
<dbReference type="Pfam" id="PF19256">
    <property type="entry name" value="LAIKA"/>
    <property type="match status" value="1"/>
</dbReference>
<dbReference type="PROSITE" id="PS50222">
    <property type="entry name" value="EF_HAND_2"/>
    <property type="match status" value="1"/>
</dbReference>
<gene>
    <name evidence="4" type="ORF">SI8410_09012621</name>
</gene>
<dbReference type="PANTHER" id="PTHR14304:SF11">
    <property type="entry name" value="SAP DOMAIN-CONTAINING PROTEIN"/>
    <property type="match status" value="1"/>
</dbReference>
<dbReference type="Gene3D" id="1.10.238.10">
    <property type="entry name" value="EF-hand"/>
    <property type="match status" value="1"/>
</dbReference>
<feature type="compositionally biased region" description="Basic and acidic residues" evidence="2">
    <location>
        <begin position="461"/>
        <end position="472"/>
    </location>
</feature>
<feature type="region of interest" description="Disordered" evidence="2">
    <location>
        <begin position="461"/>
        <end position="603"/>
    </location>
</feature>
<reference evidence="4" key="1">
    <citation type="submission" date="2020-02" db="EMBL/GenBank/DDBJ databases">
        <authorList>
            <person name="Scholz U."/>
            <person name="Mascher M."/>
            <person name="Fiebig A."/>
        </authorList>
    </citation>
    <scope>NUCLEOTIDE SEQUENCE</scope>
</reference>
<dbReference type="AlphaFoldDB" id="A0A7I8KVW1"/>
<feature type="compositionally biased region" description="Basic and acidic residues" evidence="2">
    <location>
        <begin position="546"/>
        <end position="587"/>
    </location>
</feature>
<feature type="compositionally biased region" description="Basic and acidic residues" evidence="2">
    <location>
        <begin position="790"/>
        <end position="841"/>
    </location>
</feature>
<accession>A0A7I8KVW1</accession>
<dbReference type="PANTHER" id="PTHR14304">
    <property type="entry name" value="CELL DIVISION CYCLE AND APOPTOSIS REGULATOR PROTEIN"/>
    <property type="match status" value="1"/>
</dbReference>
<dbReference type="FunFam" id="1.10.238.10:FF:000157">
    <property type="entry name" value="ATP/GTP-binding protein family"/>
    <property type="match status" value="1"/>
</dbReference>
<feature type="compositionally biased region" description="Polar residues" evidence="2">
    <location>
        <begin position="702"/>
        <end position="718"/>
    </location>
</feature>
<feature type="compositionally biased region" description="Acidic residues" evidence="2">
    <location>
        <begin position="749"/>
        <end position="758"/>
    </location>
</feature>